<gene>
    <name evidence="1" type="ORF">S06H3_22009</name>
</gene>
<protein>
    <submittedName>
        <fullName evidence="1">Uncharacterized protein</fullName>
    </submittedName>
</protein>
<reference evidence="1" key="1">
    <citation type="journal article" date="2014" name="Front. Microbiol.">
        <title>High frequency of phylogenetically diverse reductive dehalogenase-homologous genes in deep subseafloor sedimentary metagenomes.</title>
        <authorList>
            <person name="Kawai M."/>
            <person name="Futagami T."/>
            <person name="Toyoda A."/>
            <person name="Takaki Y."/>
            <person name="Nishi S."/>
            <person name="Hori S."/>
            <person name="Arai W."/>
            <person name="Tsubouchi T."/>
            <person name="Morono Y."/>
            <person name="Uchiyama I."/>
            <person name="Ito T."/>
            <person name="Fujiyama A."/>
            <person name="Inagaki F."/>
            <person name="Takami H."/>
        </authorList>
    </citation>
    <scope>NUCLEOTIDE SEQUENCE</scope>
    <source>
        <strain evidence="1">Expedition CK06-06</strain>
    </source>
</reference>
<dbReference type="AlphaFoldDB" id="X1MWK6"/>
<accession>X1MWK6</accession>
<dbReference type="EMBL" id="BARV01011670">
    <property type="protein sequence ID" value="GAI10759.1"/>
    <property type="molecule type" value="Genomic_DNA"/>
</dbReference>
<sequence length="53" mass="5820">MTKGGQIISEHGTGGTHLIEQNSELLLLGARLTTTQNRSPKELLNTSDNHEDY</sequence>
<organism evidence="1">
    <name type="scientific">marine sediment metagenome</name>
    <dbReference type="NCBI Taxonomy" id="412755"/>
    <lineage>
        <taxon>unclassified sequences</taxon>
        <taxon>metagenomes</taxon>
        <taxon>ecological metagenomes</taxon>
    </lineage>
</organism>
<evidence type="ECO:0000313" key="1">
    <source>
        <dbReference type="EMBL" id="GAI10759.1"/>
    </source>
</evidence>
<comment type="caution">
    <text evidence="1">The sequence shown here is derived from an EMBL/GenBank/DDBJ whole genome shotgun (WGS) entry which is preliminary data.</text>
</comment>
<name>X1MWK6_9ZZZZ</name>
<proteinExistence type="predicted"/>